<protein>
    <submittedName>
        <fullName evidence="1">Uncharacterized protein</fullName>
    </submittedName>
</protein>
<keyword evidence="2" id="KW-1185">Reference proteome</keyword>
<dbReference type="AlphaFoldDB" id="A0A8X6MGN8"/>
<dbReference type="Proteomes" id="UP000887013">
    <property type="component" value="Unassembled WGS sequence"/>
</dbReference>
<evidence type="ECO:0000313" key="2">
    <source>
        <dbReference type="Proteomes" id="UP000887013"/>
    </source>
</evidence>
<sequence length="83" mass="9723">MLLYHRNHIENMDIFTVPYCKIAGDYYHIFHIAARNSAAADQERWSWSQYSRAAILCAWLDFLAKGKDGHWILSPTKCIAYPF</sequence>
<dbReference type="EMBL" id="BMAW01045708">
    <property type="protein sequence ID" value="GFS51496.1"/>
    <property type="molecule type" value="Genomic_DNA"/>
</dbReference>
<gene>
    <name evidence="1" type="ORF">NPIL_314331</name>
</gene>
<proteinExistence type="predicted"/>
<reference evidence="1" key="1">
    <citation type="submission" date="2020-08" db="EMBL/GenBank/DDBJ databases">
        <title>Multicomponent nature underlies the extraordinary mechanical properties of spider dragline silk.</title>
        <authorList>
            <person name="Kono N."/>
            <person name="Nakamura H."/>
            <person name="Mori M."/>
            <person name="Yoshida Y."/>
            <person name="Ohtoshi R."/>
            <person name="Malay A.D."/>
            <person name="Moran D.A.P."/>
            <person name="Tomita M."/>
            <person name="Numata K."/>
            <person name="Arakawa K."/>
        </authorList>
    </citation>
    <scope>NUCLEOTIDE SEQUENCE</scope>
</reference>
<evidence type="ECO:0000313" key="1">
    <source>
        <dbReference type="EMBL" id="GFS51496.1"/>
    </source>
</evidence>
<accession>A0A8X6MGN8</accession>
<organism evidence="1 2">
    <name type="scientific">Nephila pilipes</name>
    <name type="common">Giant wood spider</name>
    <name type="synonym">Nephila maculata</name>
    <dbReference type="NCBI Taxonomy" id="299642"/>
    <lineage>
        <taxon>Eukaryota</taxon>
        <taxon>Metazoa</taxon>
        <taxon>Ecdysozoa</taxon>
        <taxon>Arthropoda</taxon>
        <taxon>Chelicerata</taxon>
        <taxon>Arachnida</taxon>
        <taxon>Araneae</taxon>
        <taxon>Araneomorphae</taxon>
        <taxon>Entelegynae</taxon>
        <taxon>Araneoidea</taxon>
        <taxon>Nephilidae</taxon>
        <taxon>Nephila</taxon>
    </lineage>
</organism>
<name>A0A8X6MGN8_NEPPI</name>
<comment type="caution">
    <text evidence="1">The sequence shown here is derived from an EMBL/GenBank/DDBJ whole genome shotgun (WGS) entry which is preliminary data.</text>
</comment>